<feature type="signal peptide" evidence="4">
    <location>
        <begin position="1"/>
        <end position="28"/>
    </location>
</feature>
<dbReference type="Gene3D" id="1.25.40.10">
    <property type="entry name" value="Tetratricopeptide repeat domain"/>
    <property type="match status" value="1"/>
</dbReference>
<evidence type="ECO:0000256" key="3">
    <source>
        <dbReference type="SAM" id="Phobius"/>
    </source>
</evidence>
<dbReference type="SMART" id="SM00028">
    <property type="entry name" value="TPR"/>
    <property type="match status" value="2"/>
</dbReference>
<name>Q2ILG6_ANADE</name>
<keyword evidence="1" id="KW-0802">TPR repeat</keyword>
<keyword evidence="4" id="KW-0732">Signal</keyword>
<dbReference type="Pfam" id="PF14559">
    <property type="entry name" value="TPR_19"/>
    <property type="match status" value="1"/>
</dbReference>
<reference evidence="5 6" key="1">
    <citation type="submission" date="2006-01" db="EMBL/GenBank/DDBJ databases">
        <title>Complete sequence of Anaeromyxobacter dehalogenans 2CP-C.</title>
        <authorList>
            <consortium name="US DOE Joint Genome Institute"/>
            <person name="Copeland A."/>
            <person name="Lucas S."/>
            <person name="Lapidus A."/>
            <person name="Barry K."/>
            <person name="Detter J.C."/>
            <person name="Glavina T."/>
            <person name="Hammon N."/>
            <person name="Israni S."/>
            <person name="Pitluck S."/>
            <person name="Brettin T."/>
            <person name="Bruce D."/>
            <person name="Han C."/>
            <person name="Tapia R."/>
            <person name="Gilna P."/>
            <person name="Kiss H."/>
            <person name="Schmutz J."/>
            <person name="Larimer F."/>
            <person name="Land M."/>
            <person name="Kyrpides N."/>
            <person name="Anderson I."/>
            <person name="Sanford R.A."/>
            <person name="Ritalahti K.M."/>
            <person name="Thomas H.S."/>
            <person name="Kirby J.R."/>
            <person name="Zhulin I.B."/>
            <person name="Loeffler F.E."/>
            <person name="Richardson P."/>
        </authorList>
    </citation>
    <scope>NUCLEOTIDE SEQUENCE [LARGE SCALE GENOMIC DNA]</scope>
    <source>
        <strain evidence="5 6">2CP-C</strain>
    </source>
</reference>
<evidence type="ECO:0000313" key="6">
    <source>
        <dbReference type="Proteomes" id="UP000001935"/>
    </source>
</evidence>
<evidence type="ECO:0000256" key="2">
    <source>
        <dbReference type="SAM" id="MobiDB-lite"/>
    </source>
</evidence>
<feature type="transmembrane region" description="Helical" evidence="3">
    <location>
        <begin position="301"/>
        <end position="334"/>
    </location>
</feature>
<feature type="compositionally biased region" description="Pro residues" evidence="2">
    <location>
        <begin position="52"/>
        <end position="67"/>
    </location>
</feature>
<feature type="transmembrane region" description="Helical" evidence="3">
    <location>
        <begin position="664"/>
        <end position="681"/>
    </location>
</feature>
<protein>
    <submittedName>
        <fullName evidence="5">Tetratricopeptide repeat protein</fullName>
    </submittedName>
</protein>
<feature type="transmembrane region" description="Helical" evidence="3">
    <location>
        <begin position="560"/>
        <end position="578"/>
    </location>
</feature>
<dbReference type="SUPFAM" id="SSF48452">
    <property type="entry name" value="TPR-like"/>
    <property type="match status" value="1"/>
</dbReference>
<proteinExistence type="predicted"/>
<feature type="repeat" description="TPR" evidence="1">
    <location>
        <begin position="400"/>
        <end position="433"/>
    </location>
</feature>
<sequence>MLASRSRVSTRGAALPTLLAVLAALAAAAPARVRAQVAAPRMVEDGDEAEPEPAPARPPAAPAPAPAPTSAAAVREAAPPVREAAPAPAAPAAAPPAAAPGTDPAAAPAAPAPAAASPALARPIAPVRATWDGLLAAWADRRGALREADPARADAAQRALLDAQRDLAIENLVPMAVAEVRESRRALAANLPAEALARAEAASALAPDLPDGHLARARALFAREPGRPGPVLAALGDALSAAAREPHTARAFQGDLFAAAFAAVLVAAAAVVLVLLARSLRLFLHDFHHLPLLRGSAPAQTGFLALVLLAMPLAFGLGTAAVLAAAALVAWPYLANRERLVVTAALGAVLAMPWAAGEVARLTAWTGSVGERVHELEHGAVSDAEAARLEAWAPESPAPGPVLAALGRHAKRRGDLDRALRLYREAAAADPRAPELSVNVGNVLFLQGDLDGAKAAYLAAQDQAGGDLVVLGSAHYGLSKLYLRTSEMDKSAAARDKAEHEAGEYLRRHGSDDDFTANHYLVDVPVPPARIAALATSDGTPEAVRRWVRARLMGALPAEAWPWGGAGFLAALWAYALVLRRLGPSRACARCGRPACRRCDGGDGDECGQCVNVFARKGVVDARDRLRKEAQVRRHERLARIVTRALSVAGAGAAQVLAGAPVRGALLLAAVLFPLFVVGLWRGIMPPPYPSPYVLAGKLAVAVPLGVLAWALAVRDAFRRTRS</sequence>
<dbReference type="InterPro" id="IPR011990">
    <property type="entry name" value="TPR-like_helical_dom_sf"/>
</dbReference>
<feature type="compositionally biased region" description="Low complexity" evidence="2">
    <location>
        <begin position="99"/>
        <end position="111"/>
    </location>
</feature>
<keyword evidence="3" id="KW-0812">Transmembrane</keyword>
<dbReference type="HOGENOM" id="CLU_382960_0_0_7"/>
<feature type="transmembrane region" description="Helical" evidence="3">
    <location>
        <begin position="256"/>
        <end position="280"/>
    </location>
</feature>
<dbReference type="AlphaFoldDB" id="Q2ILG6"/>
<feature type="compositionally biased region" description="Low complexity" evidence="2">
    <location>
        <begin position="68"/>
        <end position="92"/>
    </location>
</feature>
<evidence type="ECO:0000256" key="1">
    <source>
        <dbReference type="PROSITE-ProRule" id="PRU00339"/>
    </source>
</evidence>
<gene>
    <name evidence="5" type="ordered locus">Adeh_2723</name>
</gene>
<evidence type="ECO:0000256" key="4">
    <source>
        <dbReference type="SAM" id="SignalP"/>
    </source>
</evidence>
<dbReference type="eggNOG" id="COG0457">
    <property type="taxonomic scope" value="Bacteria"/>
</dbReference>
<feature type="chain" id="PRO_5004209753" evidence="4">
    <location>
        <begin position="29"/>
        <end position="723"/>
    </location>
</feature>
<feature type="region of interest" description="Disordered" evidence="2">
    <location>
        <begin position="39"/>
        <end position="111"/>
    </location>
</feature>
<dbReference type="KEGG" id="ade:Adeh_2723"/>
<dbReference type="Proteomes" id="UP000001935">
    <property type="component" value="Chromosome"/>
</dbReference>
<organism evidence="5 6">
    <name type="scientific">Anaeromyxobacter dehalogenans (strain 2CP-C)</name>
    <dbReference type="NCBI Taxonomy" id="290397"/>
    <lineage>
        <taxon>Bacteria</taxon>
        <taxon>Pseudomonadati</taxon>
        <taxon>Myxococcota</taxon>
        <taxon>Myxococcia</taxon>
        <taxon>Myxococcales</taxon>
        <taxon>Cystobacterineae</taxon>
        <taxon>Anaeromyxobacteraceae</taxon>
        <taxon>Anaeromyxobacter</taxon>
    </lineage>
</organism>
<evidence type="ECO:0000313" key="5">
    <source>
        <dbReference type="EMBL" id="ABC82493.1"/>
    </source>
</evidence>
<keyword evidence="3" id="KW-0472">Membrane</keyword>
<dbReference type="EMBL" id="CP000251">
    <property type="protein sequence ID" value="ABC82493.1"/>
    <property type="molecule type" value="Genomic_DNA"/>
</dbReference>
<dbReference type="InterPro" id="IPR019734">
    <property type="entry name" value="TPR_rpt"/>
</dbReference>
<accession>Q2ILG6</accession>
<dbReference type="STRING" id="290397.Adeh_2723"/>
<feature type="transmembrane region" description="Helical" evidence="3">
    <location>
        <begin position="693"/>
        <end position="713"/>
    </location>
</feature>
<dbReference type="PROSITE" id="PS50005">
    <property type="entry name" value="TPR"/>
    <property type="match status" value="1"/>
</dbReference>
<keyword evidence="3" id="KW-1133">Transmembrane helix</keyword>